<keyword evidence="2" id="KW-0732">Signal</keyword>
<organism evidence="3">
    <name type="scientific">Diabrotica virgifera virgifera</name>
    <name type="common">western corn rootworm</name>
    <dbReference type="NCBI Taxonomy" id="50390"/>
    <lineage>
        <taxon>Eukaryota</taxon>
        <taxon>Metazoa</taxon>
        <taxon>Ecdysozoa</taxon>
        <taxon>Arthropoda</taxon>
        <taxon>Hexapoda</taxon>
        <taxon>Insecta</taxon>
        <taxon>Pterygota</taxon>
        <taxon>Neoptera</taxon>
        <taxon>Endopterygota</taxon>
        <taxon>Coleoptera</taxon>
        <taxon>Polyphaga</taxon>
        <taxon>Cucujiformia</taxon>
        <taxon>Chrysomeloidea</taxon>
        <taxon>Chrysomelidae</taxon>
        <taxon>Galerucinae</taxon>
        <taxon>Diabroticina</taxon>
        <taxon>Diabroticites</taxon>
        <taxon>Diabrotica</taxon>
    </lineage>
</organism>
<dbReference type="AlphaFoldDB" id="A0A6P7FE84"/>
<name>A0A6P7FE84_DIAVI</name>
<feature type="region of interest" description="Disordered" evidence="1">
    <location>
        <begin position="28"/>
        <end position="78"/>
    </location>
</feature>
<dbReference type="FunCoup" id="A0A6P7FE84">
    <property type="interactions" value="4"/>
</dbReference>
<feature type="compositionally biased region" description="Polar residues" evidence="1">
    <location>
        <begin position="51"/>
        <end position="71"/>
    </location>
</feature>
<sequence length="137" mass="14819">MKFASLLCITIFTVLVIISAVFAAPSKESTEASTESKVSTEASAEYKRSTEASTEFKGSTEASIESKGSTDSLKESLEKKSCLKDCGLDFTPKVLEVLSNFNCVHSTNLKVVNKWVCPGPDGWIITLNVKNNETNSV</sequence>
<protein>
    <submittedName>
        <fullName evidence="3">Uncharacterized protein LOC114327298 isoform X1</fullName>
    </submittedName>
</protein>
<feature type="chain" id="PRO_5027888143" evidence="2">
    <location>
        <begin position="24"/>
        <end position="137"/>
    </location>
</feature>
<reference evidence="3" key="1">
    <citation type="submission" date="2025-08" db="UniProtKB">
        <authorList>
            <consortium name="RefSeq"/>
        </authorList>
    </citation>
    <scope>IDENTIFICATION</scope>
    <source>
        <tissue evidence="3">Whole insect</tissue>
    </source>
</reference>
<evidence type="ECO:0000313" key="3">
    <source>
        <dbReference type="RefSeq" id="XP_028131675.1"/>
    </source>
</evidence>
<gene>
    <name evidence="3" type="primary">LOC114327298</name>
</gene>
<dbReference type="RefSeq" id="XP_028131675.1">
    <property type="nucleotide sequence ID" value="XM_028275874.1"/>
</dbReference>
<feature type="compositionally biased region" description="Low complexity" evidence="1">
    <location>
        <begin position="28"/>
        <end position="43"/>
    </location>
</feature>
<dbReference type="OrthoDB" id="6817055at2759"/>
<dbReference type="InParanoid" id="A0A6P7FE84"/>
<accession>A0A6P7FE84</accession>
<evidence type="ECO:0000256" key="2">
    <source>
        <dbReference type="SAM" id="SignalP"/>
    </source>
</evidence>
<evidence type="ECO:0000256" key="1">
    <source>
        <dbReference type="SAM" id="MobiDB-lite"/>
    </source>
</evidence>
<feature type="signal peptide" evidence="2">
    <location>
        <begin position="1"/>
        <end position="23"/>
    </location>
</feature>
<dbReference type="KEGG" id="dvv:114327298"/>
<proteinExistence type="predicted"/>